<proteinExistence type="predicted"/>
<dbReference type="Proteomes" id="UP000183918">
    <property type="component" value="Unassembled WGS sequence"/>
</dbReference>
<sequence>MAKIVGYNNEGYKIVSEGDFCEHWEPEHGTLVPMKECWCCKWSDFRSNLNNCKSESVCRYEGNRCNIAQNDRVENNN</sequence>
<dbReference type="OrthoDB" id="2004484at2"/>
<organism evidence="1 2">
    <name type="scientific">Lachnobacterium bovis DSM 14045</name>
    <dbReference type="NCBI Taxonomy" id="1122142"/>
    <lineage>
        <taxon>Bacteria</taxon>
        <taxon>Bacillati</taxon>
        <taxon>Bacillota</taxon>
        <taxon>Clostridia</taxon>
        <taxon>Lachnospirales</taxon>
        <taxon>Lachnospiraceae</taxon>
        <taxon>Lachnobacterium</taxon>
    </lineage>
</organism>
<name>A0A1H3LA49_9FIRM</name>
<evidence type="ECO:0000313" key="1">
    <source>
        <dbReference type="EMBL" id="SDY61261.1"/>
    </source>
</evidence>
<keyword evidence="2" id="KW-1185">Reference proteome</keyword>
<dbReference type="EMBL" id="FNPG01000024">
    <property type="protein sequence ID" value="SDY61261.1"/>
    <property type="molecule type" value="Genomic_DNA"/>
</dbReference>
<gene>
    <name evidence="1" type="ORF">SAMN02910414_01959</name>
</gene>
<dbReference type="AlphaFoldDB" id="A0A1H3LA49"/>
<reference evidence="1 2" key="1">
    <citation type="submission" date="2016-10" db="EMBL/GenBank/DDBJ databases">
        <authorList>
            <person name="de Groot N.N."/>
        </authorList>
    </citation>
    <scope>NUCLEOTIDE SEQUENCE [LARGE SCALE GENOMIC DNA]</scope>
    <source>
        <strain evidence="1 2">DSM 14045</strain>
    </source>
</reference>
<accession>A0A1H3LA49</accession>
<evidence type="ECO:0000313" key="2">
    <source>
        <dbReference type="Proteomes" id="UP000183918"/>
    </source>
</evidence>
<protein>
    <submittedName>
        <fullName evidence="1">Uncharacterized protein</fullName>
    </submittedName>
</protein>
<dbReference type="RefSeq" id="WP_074718503.1">
    <property type="nucleotide sequence ID" value="NZ_FNPG01000024.1"/>
</dbReference>
<dbReference type="STRING" id="1122142.SAMN02910414_01959"/>